<dbReference type="AlphaFoldDB" id="A0AAW9HW50"/>
<evidence type="ECO:0000259" key="1">
    <source>
        <dbReference type="Pfam" id="PF20612"/>
    </source>
</evidence>
<organism evidence="2 3">
    <name type="scientific">Actinotignum urinale</name>
    <dbReference type="NCBI Taxonomy" id="190146"/>
    <lineage>
        <taxon>Bacteria</taxon>
        <taxon>Bacillati</taxon>
        <taxon>Actinomycetota</taxon>
        <taxon>Actinomycetes</taxon>
        <taxon>Actinomycetales</taxon>
        <taxon>Actinomycetaceae</taxon>
        <taxon>Actinotignum</taxon>
    </lineage>
</organism>
<feature type="domain" description="SHOCT-like" evidence="1">
    <location>
        <begin position="1"/>
        <end position="53"/>
    </location>
</feature>
<gene>
    <name evidence="2" type="ORF">R6G80_02820</name>
</gene>
<evidence type="ECO:0000313" key="2">
    <source>
        <dbReference type="EMBL" id="MDY5154660.1"/>
    </source>
</evidence>
<dbReference type="Pfam" id="PF20612">
    <property type="entry name" value="SHOCT_2"/>
    <property type="match status" value="1"/>
</dbReference>
<sequence>MKTEAFASELAYEVSRSILFSLLKQNIIDKEEFVRLDQALIERYHPGLGALFTCYFSSLE</sequence>
<comment type="caution">
    <text evidence="2">The sequence shown here is derived from an EMBL/GenBank/DDBJ whole genome shotgun (WGS) entry which is preliminary data.</text>
</comment>
<dbReference type="InterPro" id="IPR046749">
    <property type="entry name" value="SHOCT_2"/>
</dbReference>
<dbReference type="EMBL" id="JAWNGC010000002">
    <property type="protein sequence ID" value="MDY5154660.1"/>
    <property type="molecule type" value="Genomic_DNA"/>
</dbReference>
<name>A0AAW9HW50_9ACTO</name>
<protein>
    <submittedName>
        <fullName evidence="2">SHOCT domain-containing protein</fullName>
    </submittedName>
</protein>
<proteinExistence type="predicted"/>
<accession>A0AAW9HW50</accession>
<dbReference type="Proteomes" id="UP001281731">
    <property type="component" value="Unassembled WGS sequence"/>
</dbReference>
<dbReference type="RefSeq" id="WP_084676473.1">
    <property type="nucleotide sequence ID" value="NZ_JAWNFT010000001.1"/>
</dbReference>
<reference evidence="2" key="1">
    <citation type="submission" date="2023-10" db="EMBL/GenBank/DDBJ databases">
        <title>Whole Genome based description of the genera Actinobaculum and Actinotignum reveals a complex phylogenetic relationship within the species included in the genus Actinotignum.</title>
        <authorList>
            <person name="Jensen C.S."/>
            <person name="Dargis R."/>
            <person name="Kemp M."/>
            <person name="Christensen J.J."/>
        </authorList>
    </citation>
    <scope>NUCLEOTIDE SEQUENCE</scope>
    <source>
        <strain evidence="2">SLA_B511</strain>
    </source>
</reference>
<evidence type="ECO:0000313" key="3">
    <source>
        <dbReference type="Proteomes" id="UP001281731"/>
    </source>
</evidence>